<dbReference type="Ensembl" id="ENSSRHT00000005583.1">
    <property type="protein sequence ID" value="ENSSRHP00000005379.1"/>
    <property type="gene ID" value="ENSSRHG00000003415.1"/>
</dbReference>
<name>A0A673FYX2_9TELE</name>
<evidence type="ECO:0008006" key="3">
    <source>
        <dbReference type="Google" id="ProtNLM"/>
    </source>
</evidence>
<dbReference type="Gene3D" id="3.30.60.20">
    <property type="match status" value="1"/>
</dbReference>
<evidence type="ECO:0000313" key="2">
    <source>
        <dbReference type="Proteomes" id="UP000472270"/>
    </source>
</evidence>
<dbReference type="AlphaFoldDB" id="A0A673FYX2"/>
<proteinExistence type="predicted"/>
<reference evidence="1" key="2">
    <citation type="submission" date="2025-09" db="UniProtKB">
        <authorList>
            <consortium name="Ensembl"/>
        </authorList>
    </citation>
    <scope>IDENTIFICATION</scope>
</reference>
<sequence length="137" mass="15206">HYYIIKWHIPQAVVLADWLQYKKAISRSGLQHLGPAHSPFPALSNGPAKELRSTVDWSENAVNGDHLWQETNCSGDLCYLGEETCVVKIKSAPRRKCAACKIVVHTACIEELDKVSGGRNISVILMHVISMPSADER</sequence>
<organism evidence="1 2">
    <name type="scientific">Sinocyclocheilus rhinocerous</name>
    <dbReference type="NCBI Taxonomy" id="307959"/>
    <lineage>
        <taxon>Eukaryota</taxon>
        <taxon>Metazoa</taxon>
        <taxon>Chordata</taxon>
        <taxon>Craniata</taxon>
        <taxon>Vertebrata</taxon>
        <taxon>Euteleostomi</taxon>
        <taxon>Actinopterygii</taxon>
        <taxon>Neopterygii</taxon>
        <taxon>Teleostei</taxon>
        <taxon>Ostariophysi</taxon>
        <taxon>Cypriniformes</taxon>
        <taxon>Cyprinidae</taxon>
        <taxon>Cyprininae</taxon>
        <taxon>Sinocyclocheilus</taxon>
    </lineage>
</organism>
<keyword evidence="2" id="KW-1185">Reference proteome</keyword>
<accession>A0A673FYX2</accession>
<evidence type="ECO:0000313" key="1">
    <source>
        <dbReference type="Ensembl" id="ENSSRHP00000005379.1"/>
    </source>
</evidence>
<protein>
    <recommendedName>
        <fullName evidence="3">Phorbol-ester/DAG-type domain-containing protein</fullName>
    </recommendedName>
</protein>
<reference evidence="1" key="1">
    <citation type="submission" date="2025-08" db="UniProtKB">
        <authorList>
            <consortium name="Ensembl"/>
        </authorList>
    </citation>
    <scope>IDENTIFICATION</scope>
</reference>
<dbReference type="Proteomes" id="UP000472270">
    <property type="component" value="Unassembled WGS sequence"/>
</dbReference>